<evidence type="ECO:0000313" key="7">
    <source>
        <dbReference type="Proteomes" id="UP001158049"/>
    </source>
</evidence>
<dbReference type="InterPro" id="IPR017555">
    <property type="entry name" value="TriPribosyl-deP-CoA_syn"/>
</dbReference>
<keyword evidence="7" id="KW-1185">Reference proteome</keyword>
<protein>
    <recommendedName>
        <fullName evidence="5">Probable 2-(5''-triphosphoribosyl)-3'-dephosphocoenzyme-A synthase</fullName>
        <shortName evidence="5">2-(5''-triphosphoribosyl)-3'-dephospho-CoA synthase</shortName>
        <ecNumber evidence="5">2.4.2.52</ecNumber>
    </recommendedName>
</protein>
<dbReference type="PANTHER" id="PTHR30201">
    <property type="entry name" value="TRIPHOSPHORIBOSYL-DEPHOSPHO-COA SYNTHASE"/>
    <property type="match status" value="1"/>
</dbReference>
<name>A0ABY1QCM2_9BURK</name>
<comment type="catalytic activity">
    <reaction evidence="1 5">
        <text>3'-dephospho-CoA + ATP = 2'-(5''-triphospho-alpha-D-ribosyl)-3'-dephospho-CoA + adenine</text>
        <dbReference type="Rhea" id="RHEA:15117"/>
        <dbReference type="ChEBI" id="CHEBI:16708"/>
        <dbReference type="ChEBI" id="CHEBI:30616"/>
        <dbReference type="ChEBI" id="CHEBI:57328"/>
        <dbReference type="ChEBI" id="CHEBI:61378"/>
        <dbReference type="EC" id="2.4.2.52"/>
    </reaction>
</comment>
<evidence type="ECO:0000256" key="3">
    <source>
        <dbReference type="ARBA" id="ARBA00022741"/>
    </source>
</evidence>
<accession>A0ABY1QCM2</accession>
<sequence>MRQLSISAPRRDTAYFLDRPTHWRTILWNRREDIKFCRLVGRLAVRSLYAELALYPKPGLVSMVDNGSHDDMDARTFLRSLFALRHYFVRIAIAGLHDAPFGMLKRLGIDAEARMMQATSGINTHRGAIFCLGILCAALGRCRAQRTPPSPQAIRAILLTQWGQALDDHTRGGPPGTHGRCVAEAHAVSGAREEVALGLPSVFEIALPALQRTLDAGRGGRAARVDAFFALMAHINDTNVYHRGGAAGAHTVRTSARAFLDAGGTAHPGWEQTALGCHRLFMERRLSPGGAADLLAATWLVHQATTGLATPALVQET</sequence>
<dbReference type="RefSeq" id="WP_283442705.1">
    <property type="nucleotide sequence ID" value="NZ_FXUL01000009.1"/>
</dbReference>
<dbReference type="InterPro" id="IPR002736">
    <property type="entry name" value="CitG"/>
</dbReference>
<comment type="function">
    <text evidence="5">Involved in the formation of 2-(5''-phosphoribosyl)-3'-dephosphocoenzyme-A, the prosthetic group of the acyl-carrier protein of the malonate decarboxylase.</text>
</comment>
<reference evidence="6 7" key="1">
    <citation type="submission" date="2017-05" db="EMBL/GenBank/DDBJ databases">
        <authorList>
            <person name="Varghese N."/>
            <person name="Submissions S."/>
        </authorList>
    </citation>
    <scope>NUCLEOTIDE SEQUENCE [LARGE SCALE GENOMIC DNA]</scope>
    <source>
        <strain evidence="6 7">DSM 26001</strain>
    </source>
</reference>
<dbReference type="Proteomes" id="UP001158049">
    <property type="component" value="Unassembled WGS sequence"/>
</dbReference>
<dbReference type="Pfam" id="PF01874">
    <property type="entry name" value="CitG"/>
    <property type="match status" value="1"/>
</dbReference>
<dbReference type="EC" id="2.4.2.52" evidence="5"/>
<dbReference type="Gene3D" id="1.10.4200.10">
    <property type="entry name" value="Triphosphoribosyl-dephospho-CoA protein"/>
    <property type="match status" value="2"/>
</dbReference>
<gene>
    <name evidence="5" type="primary">mdcB</name>
    <name evidence="6" type="ORF">SAMN06295970_10928</name>
</gene>
<evidence type="ECO:0000256" key="2">
    <source>
        <dbReference type="ARBA" id="ARBA00022679"/>
    </source>
</evidence>
<evidence type="ECO:0000256" key="5">
    <source>
        <dbReference type="HAMAP-Rule" id="MF_01883"/>
    </source>
</evidence>
<dbReference type="PANTHER" id="PTHR30201:SF2">
    <property type="entry name" value="2-(5''-TRIPHOSPHORIBOSYL)-3'-DEPHOSPHOCOENZYME-A SYNTHASE"/>
    <property type="match status" value="1"/>
</dbReference>
<organism evidence="6 7">
    <name type="scientific">Noviherbaspirillum suwonense</name>
    <dbReference type="NCBI Taxonomy" id="1224511"/>
    <lineage>
        <taxon>Bacteria</taxon>
        <taxon>Pseudomonadati</taxon>
        <taxon>Pseudomonadota</taxon>
        <taxon>Betaproteobacteria</taxon>
        <taxon>Burkholderiales</taxon>
        <taxon>Oxalobacteraceae</taxon>
        <taxon>Noviherbaspirillum</taxon>
    </lineage>
</organism>
<evidence type="ECO:0000313" key="6">
    <source>
        <dbReference type="EMBL" id="SMP63216.1"/>
    </source>
</evidence>
<proteinExistence type="inferred from homology"/>
<dbReference type="HAMAP" id="MF_01883">
    <property type="entry name" value="MdcB"/>
    <property type="match status" value="1"/>
</dbReference>
<keyword evidence="3 5" id="KW-0547">Nucleotide-binding</keyword>
<keyword evidence="2 5" id="KW-0808">Transferase</keyword>
<dbReference type="NCBIfam" id="TIGR03132">
    <property type="entry name" value="malonate_mdcB"/>
    <property type="match status" value="1"/>
</dbReference>
<evidence type="ECO:0000256" key="4">
    <source>
        <dbReference type="ARBA" id="ARBA00022840"/>
    </source>
</evidence>
<keyword evidence="4 5" id="KW-0067">ATP-binding</keyword>
<dbReference type="EMBL" id="FXUL01000009">
    <property type="protein sequence ID" value="SMP63216.1"/>
    <property type="molecule type" value="Genomic_DNA"/>
</dbReference>
<comment type="caution">
    <text evidence="6">The sequence shown here is derived from an EMBL/GenBank/DDBJ whole genome shotgun (WGS) entry which is preliminary data.</text>
</comment>
<comment type="similarity">
    <text evidence="5">Belongs to the CitG/MdcB family.</text>
</comment>
<evidence type="ECO:0000256" key="1">
    <source>
        <dbReference type="ARBA" id="ARBA00001210"/>
    </source>
</evidence>